<dbReference type="AlphaFoldDB" id="A0AAN0ILP3"/>
<dbReference type="SUPFAM" id="SSF57850">
    <property type="entry name" value="RING/U-box"/>
    <property type="match status" value="1"/>
</dbReference>
<dbReference type="Gene3D" id="1.20.120.1750">
    <property type="match status" value="1"/>
</dbReference>
<dbReference type="Gene3D" id="3.10.20.90">
    <property type="entry name" value="Phosphatidylinositol 3-kinase Catalytic Subunit, Chain A, domain 1"/>
    <property type="match status" value="1"/>
</dbReference>
<dbReference type="Proteomes" id="UP000007879">
    <property type="component" value="Unassembled WGS sequence"/>
</dbReference>
<protein>
    <recommendedName>
        <fullName evidence="13">RBR-type E3 ubiquitin transferase</fullName>
    </recommendedName>
</protein>
<keyword evidence="2" id="KW-0597">Phosphoprotein</keyword>
<dbReference type="CDD" id="cd20336">
    <property type="entry name" value="Rcat_RBR"/>
    <property type="match status" value="1"/>
</dbReference>
<sequence length="359" mass="40740">MNRSRSKSESIVWNLFVKHAAGKTSTIILERSPHEISVKELKVMVEKKTGVPTSEQRLIFGGKQLENSKKLGDYPLLKHNATVFLILRLPGGADRISLEERHTPMDPGLQYSVDDPCMICFTHPNDEDQIYTARRLPLVMPCPGGHSVMHPHCFMQYCQNEIFDNKKEAICCPQCQTEWSLDIIKKYGVATEEEIEIFADGMSVNVIHNDPDVTECPGCLSYCERRSKKDIRMHCRICAKQGKNCEFCWHCKLNWKTRGTKECGNTNCKAVDILAQIKAAPLKRVVGVLCPSIRLCPYCGTAIQHAHSCKHMMCSTCKCEFCFICLRPARDGSWQCGRYNTKCVPAPRQEKVPTRKIIN</sequence>
<dbReference type="GO" id="GO:0016740">
    <property type="term" value="F:transferase activity"/>
    <property type="evidence" value="ECO:0007669"/>
    <property type="project" value="UniProtKB-KW"/>
</dbReference>
<evidence type="ECO:0000256" key="2">
    <source>
        <dbReference type="ARBA" id="ARBA00022553"/>
    </source>
</evidence>
<keyword evidence="4" id="KW-0479">Metal-binding</keyword>
<evidence type="ECO:0000313" key="12">
    <source>
        <dbReference type="Proteomes" id="UP000007879"/>
    </source>
</evidence>
<dbReference type="InterPro" id="IPR029071">
    <property type="entry name" value="Ubiquitin-like_domsf"/>
</dbReference>
<feature type="domain" description="RING-type" evidence="10">
    <location>
        <begin position="113"/>
        <end position="347"/>
    </location>
</feature>
<reference evidence="11" key="2">
    <citation type="submission" date="2024-06" db="UniProtKB">
        <authorList>
            <consortium name="EnsemblMetazoa"/>
        </authorList>
    </citation>
    <scope>IDENTIFICATION</scope>
</reference>
<dbReference type="SMART" id="SM00213">
    <property type="entry name" value="UBQ"/>
    <property type="match status" value="1"/>
</dbReference>
<comment type="pathway">
    <text evidence="1">Protein modification; protein ubiquitination.</text>
</comment>
<keyword evidence="5" id="KW-0677">Repeat</keyword>
<dbReference type="KEGG" id="aqu:100633511"/>
<dbReference type="InterPro" id="IPR000626">
    <property type="entry name" value="Ubiquitin-like_dom"/>
</dbReference>
<dbReference type="PANTHER" id="PTHR10666">
    <property type="entry name" value="UBIQUITIN"/>
    <property type="match status" value="1"/>
</dbReference>
<keyword evidence="12" id="KW-1185">Reference proteome</keyword>
<dbReference type="PROSITE" id="PS51873">
    <property type="entry name" value="TRIAD"/>
    <property type="match status" value="1"/>
</dbReference>
<proteinExistence type="predicted"/>
<evidence type="ECO:0000256" key="1">
    <source>
        <dbReference type="ARBA" id="ARBA00004906"/>
    </source>
</evidence>
<evidence type="ECO:0000313" key="11">
    <source>
        <dbReference type="EnsemblMetazoa" id="XP_011403501.2"/>
    </source>
</evidence>
<evidence type="ECO:0000256" key="3">
    <source>
        <dbReference type="ARBA" id="ARBA00022679"/>
    </source>
</evidence>
<name>A0AAN0ILP3_AMPQE</name>
<organism evidence="11 12">
    <name type="scientific">Amphimedon queenslandica</name>
    <name type="common">Sponge</name>
    <dbReference type="NCBI Taxonomy" id="400682"/>
    <lineage>
        <taxon>Eukaryota</taxon>
        <taxon>Metazoa</taxon>
        <taxon>Porifera</taxon>
        <taxon>Demospongiae</taxon>
        <taxon>Heteroscleromorpha</taxon>
        <taxon>Haplosclerida</taxon>
        <taxon>Niphatidae</taxon>
        <taxon>Amphimedon</taxon>
    </lineage>
</organism>
<dbReference type="InterPro" id="IPR050158">
    <property type="entry name" value="Ubiquitin_ubiquitin-like"/>
</dbReference>
<keyword evidence="8" id="KW-0862">Zinc</keyword>
<dbReference type="Pfam" id="PF00240">
    <property type="entry name" value="ubiquitin"/>
    <property type="match status" value="1"/>
</dbReference>
<dbReference type="GeneID" id="100633511"/>
<evidence type="ECO:0000259" key="10">
    <source>
        <dbReference type="PROSITE" id="PS51873"/>
    </source>
</evidence>
<dbReference type="GO" id="GO:0008270">
    <property type="term" value="F:zinc ion binding"/>
    <property type="evidence" value="ECO:0007669"/>
    <property type="project" value="UniProtKB-KW"/>
</dbReference>
<dbReference type="PROSITE" id="PS50053">
    <property type="entry name" value="UBIQUITIN_2"/>
    <property type="match status" value="1"/>
</dbReference>
<evidence type="ECO:0008006" key="13">
    <source>
        <dbReference type="Google" id="ProtNLM"/>
    </source>
</evidence>
<evidence type="ECO:0000256" key="7">
    <source>
        <dbReference type="ARBA" id="ARBA00022786"/>
    </source>
</evidence>
<reference evidence="12" key="1">
    <citation type="journal article" date="2010" name="Nature">
        <title>The Amphimedon queenslandica genome and the evolution of animal complexity.</title>
        <authorList>
            <person name="Srivastava M."/>
            <person name="Simakov O."/>
            <person name="Chapman J."/>
            <person name="Fahey B."/>
            <person name="Gauthier M.E."/>
            <person name="Mitros T."/>
            <person name="Richards G.S."/>
            <person name="Conaco C."/>
            <person name="Dacre M."/>
            <person name="Hellsten U."/>
            <person name="Larroux C."/>
            <person name="Putnam N.H."/>
            <person name="Stanke M."/>
            <person name="Adamska M."/>
            <person name="Darling A."/>
            <person name="Degnan S.M."/>
            <person name="Oakley T.H."/>
            <person name="Plachetzki D.C."/>
            <person name="Zhai Y."/>
            <person name="Adamski M."/>
            <person name="Calcino A."/>
            <person name="Cummins S.F."/>
            <person name="Goodstein D.M."/>
            <person name="Harris C."/>
            <person name="Jackson D.J."/>
            <person name="Leys S.P."/>
            <person name="Shu S."/>
            <person name="Woodcroft B.J."/>
            <person name="Vervoort M."/>
            <person name="Kosik K.S."/>
            <person name="Manning G."/>
            <person name="Degnan B.M."/>
            <person name="Rokhsar D.S."/>
        </authorList>
    </citation>
    <scope>NUCLEOTIDE SEQUENCE [LARGE SCALE GENOMIC DNA]</scope>
</reference>
<dbReference type="RefSeq" id="XP_011403501.2">
    <property type="nucleotide sequence ID" value="XM_011405199.2"/>
</dbReference>
<feature type="domain" description="Ubiquitin-like" evidence="9">
    <location>
        <begin position="13"/>
        <end position="91"/>
    </location>
</feature>
<accession>A0AAN0ILP3</accession>
<evidence type="ECO:0000256" key="6">
    <source>
        <dbReference type="ARBA" id="ARBA00022771"/>
    </source>
</evidence>
<evidence type="ECO:0000256" key="8">
    <source>
        <dbReference type="ARBA" id="ARBA00022833"/>
    </source>
</evidence>
<keyword evidence="7" id="KW-0833">Ubl conjugation pathway</keyword>
<evidence type="ECO:0000259" key="9">
    <source>
        <dbReference type="PROSITE" id="PS50053"/>
    </source>
</evidence>
<evidence type="ECO:0000256" key="5">
    <source>
        <dbReference type="ARBA" id="ARBA00022737"/>
    </source>
</evidence>
<dbReference type="CDD" id="cd17039">
    <property type="entry name" value="Ubl_ubiquitin_like"/>
    <property type="match status" value="1"/>
</dbReference>
<dbReference type="GO" id="GO:0009893">
    <property type="term" value="P:positive regulation of metabolic process"/>
    <property type="evidence" value="ECO:0007669"/>
    <property type="project" value="UniProtKB-ARBA"/>
</dbReference>
<evidence type="ECO:0000256" key="4">
    <source>
        <dbReference type="ARBA" id="ARBA00022723"/>
    </source>
</evidence>
<dbReference type="InterPro" id="IPR044066">
    <property type="entry name" value="TRIAD_supradom"/>
</dbReference>
<dbReference type="SUPFAM" id="SSF54236">
    <property type="entry name" value="Ubiquitin-like"/>
    <property type="match status" value="1"/>
</dbReference>
<keyword evidence="6" id="KW-0863">Zinc-finger</keyword>
<keyword evidence="3" id="KW-0808">Transferase</keyword>
<dbReference type="EnsemblMetazoa" id="XM_011405199.2">
    <property type="protein sequence ID" value="XP_011403501.2"/>
    <property type="gene ID" value="LOC100633511"/>
</dbReference>